<feature type="non-terminal residue" evidence="6">
    <location>
        <position position="1"/>
    </location>
</feature>
<evidence type="ECO:0000256" key="3">
    <source>
        <dbReference type="ARBA" id="ARBA00022833"/>
    </source>
</evidence>
<dbReference type="PANTHER" id="PTHR15999">
    <property type="entry name" value="ZINC FINGER CW-TYPE PWWP DOMAIN PROTEIN 1"/>
    <property type="match status" value="1"/>
</dbReference>
<name>A0A1D2A0Y8_AUXPR</name>
<evidence type="ECO:0000256" key="1">
    <source>
        <dbReference type="ARBA" id="ARBA00022723"/>
    </source>
</evidence>
<organism evidence="6">
    <name type="scientific">Auxenochlorella protothecoides</name>
    <name type="common">Green microalga</name>
    <name type="synonym">Chlorella protothecoides</name>
    <dbReference type="NCBI Taxonomy" id="3075"/>
    <lineage>
        <taxon>Eukaryota</taxon>
        <taxon>Viridiplantae</taxon>
        <taxon>Chlorophyta</taxon>
        <taxon>core chlorophytes</taxon>
        <taxon>Trebouxiophyceae</taxon>
        <taxon>Chlorellales</taxon>
        <taxon>Chlorellaceae</taxon>
        <taxon>Auxenochlorella</taxon>
    </lineage>
</organism>
<sequence length="336" mass="35654">CSLEIHDARVWKIIAAASSELRHRPPLPAEGCPHNSCTGAMVSALAAALAPVAEHWAQCENANCQKWRRLPPGTVVDENAPWYCYMNPDAQRNSCSADEAEYDEHNEFVIPEGLNSDDSAQAAHLRQELGVDVHAKTGTKRGAKGRGSAGKPRGRQPRVKWEEAPGLGTGLEAAGPSGTDQDMYYADSSEEDAPPRMNWRQLSKHLVRMLESAGGAEGSGPGTSGAPPLPHPPPDVWRELGQRCPEAAEAARQALDTASAARYFPDRPSGVWEESTALANAALALAAGQVLVQNASSLPPEERERLGLGPAAPLDVTAVVERLRLGAGPGLRGTPA</sequence>
<keyword evidence="2" id="KW-0863">Zinc-finger</keyword>
<feature type="region of interest" description="Disordered" evidence="4">
    <location>
        <begin position="213"/>
        <end position="234"/>
    </location>
</feature>
<evidence type="ECO:0000259" key="5">
    <source>
        <dbReference type="PROSITE" id="PS51050"/>
    </source>
</evidence>
<reference evidence="6" key="1">
    <citation type="submission" date="2015-08" db="EMBL/GenBank/DDBJ databases">
        <authorList>
            <person name="Babu N.S."/>
            <person name="Beckwith C.J."/>
            <person name="Beseler K.G."/>
            <person name="Brison A."/>
            <person name="Carone J.V."/>
            <person name="Caskin T.P."/>
            <person name="Diamond M."/>
            <person name="Durham M.E."/>
            <person name="Foxe J.M."/>
            <person name="Go M."/>
            <person name="Henderson B.A."/>
            <person name="Jones I.B."/>
            <person name="McGettigan J.A."/>
            <person name="Micheletti S.J."/>
            <person name="Nasrallah M.E."/>
            <person name="Ortiz D."/>
            <person name="Piller C.R."/>
            <person name="Privatt S.R."/>
            <person name="Schneider S.L."/>
            <person name="Sharp S."/>
            <person name="Smith T.C."/>
            <person name="Stanton J.D."/>
            <person name="Ullery H.E."/>
            <person name="Wilson R.J."/>
            <person name="Serrano M.G."/>
            <person name="Buck G."/>
            <person name="Lee V."/>
            <person name="Wang Y."/>
            <person name="Carvalho R."/>
            <person name="Voegtly L."/>
            <person name="Shi R."/>
            <person name="Duckworth R."/>
            <person name="Johnson A."/>
            <person name="Loviza R."/>
            <person name="Walstead R."/>
            <person name="Shah Z."/>
            <person name="Kiflezghi M."/>
            <person name="Wade K."/>
            <person name="Ball S.L."/>
            <person name="Bradley K.W."/>
            <person name="Asai D.J."/>
            <person name="Bowman C.A."/>
            <person name="Russell D.A."/>
            <person name="Pope W.H."/>
            <person name="Jacobs-Sera D."/>
            <person name="Hendrix R.W."/>
            <person name="Hatfull G.F."/>
        </authorList>
    </citation>
    <scope>NUCLEOTIDE SEQUENCE</scope>
</reference>
<dbReference type="InterPro" id="IPR042778">
    <property type="entry name" value="ZCWPW1/ZCWPW2"/>
</dbReference>
<dbReference type="PANTHER" id="PTHR15999:SF2">
    <property type="entry name" value="ZINC FINGER CW-TYPE PWWP DOMAIN PROTEIN 1"/>
    <property type="match status" value="1"/>
</dbReference>
<dbReference type="GO" id="GO:0008270">
    <property type="term" value="F:zinc ion binding"/>
    <property type="evidence" value="ECO:0007669"/>
    <property type="project" value="UniProtKB-KW"/>
</dbReference>
<dbReference type="Gene3D" id="3.30.40.100">
    <property type="match status" value="1"/>
</dbReference>
<feature type="domain" description="CW-type" evidence="5">
    <location>
        <begin position="50"/>
        <end position="103"/>
    </location>
</feature>
<keyword evidence="1" id="KW-0479">Metal-binding</keyword>
<dbReference type="AlphaFoldDB" id="A0A1D2A0Y8"/>
<proteinExistence type="predicted"/>
<protein>
    <recommendedName>
        <fullName evidence="5">CW-type domain-containing protein</fullName>
    </recommendedName>
</protein>
<accession>A0A1D2A0Y8</accession>
<dbReference type="PROSITE" id="PS51050">
    <property type="entry name" value="ZF_CW"/>
    <property type="match status" value="1"/>
</dbReference>
<evidence type="ECO:0000313" key="6">
    <source>
        <dbReference type="EMBL" id="JAT72859.1"/>
    </source>
</evidence>
<feature type="region of interest" description="Disordered" evidence="4">
    <location>
        <begin position="134"/>
        <end position="195"/>
    </location>
</feature>
<evidence type="ECO:0000256" key="2">
    <source>
        <dbReference type="ARBA" id="ARBA00022771"/>
    </source>
</evidence>
<gene>
    <name evidence="6" type="ORF">g.9511</name>
</gene>
<keyword evidence="3" id="KW-0862">Zinc</keyword>
<dbReference type="Pfam" id="PF07496">
    <property type="entry name" value="zf-CW"/>
    <property type="match status" value="1"/>
</dbReference>
<evidence type="ECO:0000256" key="4">
    <source>
        <dbReference type="SAM" id="MobiDB-lite"/>
    </source>
</evidence>
<dbReference type="InterPro" id="IPR011124">
    <property type="entry name" value="Znf_CW"/>
</dbReference>
<dbReference type="EMBL" id="GDKF01005763">
    <property type="protein sequence ID" value="JAT72859.1"/>
    <property type="molecule type" value="Transcribed_RNA"/>
</dbReference>